<dbReference type="InterPro" id="IPR018833">
    <property type="entry name" value="Rv2993c-like_N"/>
</dbReference>
<accession>A0A381TRC8</accession>
<dbReference type="GO" id="GO:0046872">
    <property type="term" value="F:metal ion binding"/>
    <property type="evidence" value="ECO:0007669"/>
    <property type="project" value="UniProtKB-KW"/>
</dbReference>
<dbReference type="Gene3D" id="3.90.850.10">
    <property type="entry name" value="Fumarylacetoacetase-like, C-terminal domain"/>
    <property type="match status" value="1"/>
</dbReference>
<evidence type="ECO:0000259" key="3">
    <source>
        <dbReference type="Pfam" id="PF01557"/>
    </source>
</evidence>
<keyword evidence="2" id="KW-0479">Metal-binding</keyword>
<protein>
    <recommendedName>
        <fullName evidence="6">Fumarylacetoacetase-like C-terminal domain-containing protein</fullName>
    </recommendedName>
</protein>
<dbReference type="PANTHER" id="PTHR42796:SF4">
    <property type="entry name" value="FUMARYLACETOACETATE HYDROLASE DOMAIN-CONTAINING PROTEIN 2A"/>
    <property type="match status" value="1"/>
</dbReference>
<dbReference type="Pfam" id="PF10370">
    <property type="entry name" value="Rv2993c-like_N"/>
    <property type="match status" value="1"/>
</dbReference>
<dbReference type="GO" id="GO:0044281">
    <property type="term" value="P:small molecule metabolic process"/>
    <property type="evidence" value="ECO:0007669"/>
    <property type="project" value="UniProtKB-ARBA"/>
</dbReference>
<dbReference type="Gene3D" id="2.30.30.370">
    <property type="entry name" value="FAH"/>
    <property type="match status" value="1"/>
</dbReference>
<comment type="similarity">
    <text evidence="1">Belongs to the FAH family.</text>
</comment>
<evidence type="ECO:0000259" key="4">
    <source>
        <dbReference type="Pfam" id="PF10370"/>
    </source>
</evidence>
<evidence type="ECO:0000313" key="5">
    <source>
        <dbReference type="EMBL" id="SVA18374.1"/>
    </source>
</evidence>
<evidence type="ECO:0008006" key="6">
    <source>
        <dbReference type="Google" id="ProtNLM"/>
    </source>
</evidence>
<dbReference type="InterPro" id="IPR011234">
    <property type="entry name" value="Fumarylacetoacetase-like_C"/>
</dbReference>
<dbReference type="Pfam" id="PF01557">
    <property type="entry name" value="FAA_hydrolase"/>
    <property type="match status" value="1"/>
</dbReference>
<dbReference type="InterPro" id="IPR036663">
    <property type="entry name" value="Fumarylacetoacetase_C_sf"/>
</dbReference>
<feature type="domain" description="Fumarylacetoacetase-like C-terminal" evidence="3">
    <location>
        <begin position="59"/>
        <end position="253"/>
    </location>
</feature>
<sequence length="256" mass="27461">MKFVRFESGDGVAAYGVVNGDKVNEISNSPIGQDYSETGSTYDLQDIKILAPNPHPSKMLCLALNYGSHLLGADKPTRPEPFYKNTNAIIGPGDAIRLPAEAGLVVCESELVAIIGREASKVSEQDALEYVFGYTAGNDVSAREWQSGAKADKQWWRAKSSDTFGPTGPFIVTDIDPQDVAIRGLVNGVEGQKCHSSEMIFTTAQAISFISHYVTLYRGDMIWTGTSGTTPPINPGGDVTVEIEHIGVLHNPVASA</sequence>
<feature type="domain" description="Rv2993c-like N-terminal" evidence="4">
    <location>
        <begin position="1"/>
        <end position="52"/>
    </location>
</feature>
<dbReference type="SUPFAM" id="SSF56529">
    <property type="entry name" value="FAH"/>
    <property type="match status" value="1"/>
</dbReference>
<name>A0A381TRC8_9ZZZZ</name>
<proteinExistence type="inferred from homology"/>
<dbReference type="EMBL" id="UINC01005003">
    <property type="protein sequence ID" value="SVA18374.1"/>
    <property type="molecule type" value="Genomic_DNA"/>
</dbReference>
<evidence type="ECO:0000256" key="2">
    <source>
        <dbReference type="ARBA" id="ARBA00022723"/>
    </source>
</evidence>
<dbReference type="InterPro" id="IPR051121">
    <property type="entry name" value="FAH"/>
</dbReference>
<organism evidence="5">
    <name type="scientific">marine metagenome</name>
    <dbReference type="NCBI Taxonomy" id="408172"/>
    <lineage>
        <taxon>unclassified sequences</taxon>
        <taxon>metagenomes</taxon>
        <taxon>ecological metagenomes</taxon>
    </lineage>
</organism>
<dbReference type="PANTHER" id="PTHR42796">
    <property type="entry name" value="FUMARYLACETOACETATE HYDROLASE DOMAIN-CONTAINING PROTEIN 2A-RELATED"/>
    <property type="match status" value="1"/>
</dbReference>
<dbReference type="AlphaFoldDB" id="A0A381TRC8"/>
<reference evidence="5" key="1">
    <citation type="submission" date="2018-05" db="EMBL/GenBank/DDBJ databases">
        <authorList>
            <person name="Lanie J.A."/>
            <person name="Ng W.-L."/>
            <person name="Kazmierczak K.M."/>
            <person name="Andrzejewski T.M."/>
            <person name="Davidsen T.M."/>
            <person name="Wayne K.J."/>
            <person name="Tettelin H."/>
            <person name="Glass J.I."/>
            <person name="Rusch D."/>
            <person name="Podicherti R."/>
            <person name="Tsui H.-C.T."/>
            <person name="Winkler M.E."/>
        </authorList>
    </citation>
    <scope>NUCLEOTIDE SEQUENCE</scope>
</reference>
<dbReference type="GO" id="GO:0003824">
    <property type="term" value="F:catalytic activity"/>
    <property type="evidence" value="ECO:0007669"/>
    <property type="project" value="InterPro"/>
</dbReference>
<evidence type="ECO:0000256" key="1">
    <source>
        <dbReference type="ARBA" id="ARBA00010211"/>
    </source>
</evidence>
<gene>
    <name evidence="5" type="ORF">METZ01_LOCUS71228</name>
</gene>